<evidence type="ECO:0000313" key="4">
    <source>
        <dbReference type="EMBL" id="ETS87570.1"/>
    </source>
</evidence>
<reference evidence="5" key="1">
    <citation type="journal article" date="2015" name="BMC Genomics">
        <title>Genomic and transcriptomic analysis of the endophytic fungus Pestalotiopsis fici reveals its lifestyle and high potential for synthesis of natural products.</title>
        <authorList>
            <person name="Wang X."/>
            <person name="Zhang X."/>
            <person name="Liu L."/>
            <person name="Xiang M."/>
            <person name="Wang W."/>
            <person name="Sun X."/>
            <person name="Che Y."/>
            <person name="Guo L."/>
            <person name="Liu G."/>
            <person name="Guo L."/>
            <person name="Wang C."/>
            <person name="Yin W.B."/>
            <person name="Stadler M."/>
            <person name="Zhang X."/>
            <person name="Liu X."/>
        </authorList>
    </citation>
    <scope>NUCLEOTIDE SEQUENCE [LARGE SCALE GENOMIC DNA]</scope>
    <source>
        <strain evidence="5">W106-1 / CGMCC3.15140</strain>
    </source>
</reference>
<dbReference type="PANTHER" id="PTHR23148">
    <property type="entry name" value="SERINE/ARGININE REGULATED NUCLEAR MATRIX PROTEIN"/>
    <property type="match status" value="1"/>
</dbReference>
<feature type="compositionally biased region" description="Basic and acidic residues" evidence="2">
    <location>
        <begin position="127"/>
        <end position="161"/>
    </location>
</feature>
<feature type="region of interest" description="Disordered" evidence="2">
    <location>
        <begin position="127"/>
        <end position="169"/>
    </location>
</feature>
<dbReference type="EMBL" id="KI912109">
    <property type="protein sequence ID" value="ETS87570.1"/>
    <property type="molecule type" value="Genomic_DNA"/>
</dbReference>
<dbReference type="PANTHER" id="PTHR23148:SF0">
    <property type="entry name" value="SERINE_ARGININE REPETITIVE MATRIX PROTEIN 1"/>
    <property type="match status" value="1"/>
</dbReference>
<protein>
    <recommendedName>
        <fullName evidence="3">PWI domain-containing protein</fullName>
    </recommendedName>
</protein>
<dbReference type="Gene3D" id="1.20.1390.10">
    <property type="entry name" value="PWI domain"/>
    <property type="match status" value="1"/>
</dbReference>
<dbReference type="InParanoid" id="W3XNN7"/>
<name>W3XNN7_PESFW</name>
<dbReference type="STRING" id="1229662.W3XNN7"/>
<dbReference type="RefSeq" id="XP_007828170.1">
    <property type="nucleotide sequence ID" value="XM_007829979.1"/>
</dbReference>
<dbReference type="SUPFAM" id="SSF101233">
    <property type="entry name" value="PWI domain"/>
    <property type="match status" value="1"/>
</dbReference>
<proteinExistence type="predicted"/>
<keyword evidence="1" id="KW-0507">mRNA processing</keyword>
<sequence length="386" mass="42525">MAATVDQKLLRATKFPPEFNTKVDMQKVNLQVMKKWIAGKLAEILGTEDDVVTELCFNLIEGSRHPDIKSMQIQLTGFLEKETAPFCKEMWNLFLSAQSSPQGVPQELLEAKKLELIQEKLAAEKAAEEARVRRDQQERRNREMGDIRDRERRDRGFRGGRGDNWQEGLDAAGIDHPRVRAHLRDGVRTAAIVIDMFRRAAGPPTVVDPAHDLPQLIRITLEAAHAPAPVPVAMLVTVAADLVDPVALHVAEALRGDRPLAAGARRPQRDAGNRVLLADRRRPGGEVVSAAANPDHHRRHARVHAVQNLDVGRGKSSLIAAHQKTDMVASDGQAAQVAAEAGAGAEAEMDHPLGGDNIQIPLMHVTDQLMFRILKTEKIDPPDTTR</sequence>
<dbReference type="GO" id="GO:0006397">
    <property type="term" value="P:mRNA processing"/>
    <property type="evidence" value="ECO:0007669"/>
    <property type="project" value="UniProtKB-KW"/>
</dbReference>
<evidence type="ECO:0000313" key="5">
    <source>
        <dbReference type="Proteomes" id="UP000030651"/>
    </source>
</evidence>
<dbReference type="InterPro" id="IPR052225">
    <property type="entry name" value="Ser/Arg_repetitive_matrix"/>
</dbReference>
<dbReference type="GO" id="GO:0048024">
    <property type="term" value="P:regulation of mRNA splicing, via spliceosome"/>
    <property type="evidence" value="ECO:0007669"/>
    <property type="project" value="TreeGrafter"/>
</dbReference>
<dbReference type="eggNOG" id="KOG2146">
    <property type="taxonomic scope" value="Eukaryota"/>
</dbReference>
<dbReference type="InterPro" id="IPR002483">
    <property type="entry name" value="PWI_dom"/>
</dbReference>
<dbReference type="GeneID" id="19266411"/>
<evidence type="ECO:0000256" key="1">
    <source>
        <dbReference type="ARBA" id="ARBA00022664"/>
    </source>
</evidence>
<dbReference type="InterPro" id="IPR036483">
    <property type="entry name" value="PWI_dom_sf"/>
</dbReference>
<dbReference type="AlphaFoldDB" id="W3XNN7"/>
<organism evidence="4 5">
    <name type="scientific">Pestalotiopsis fici (strain W106-1 / CGMCC3.15140)</name>
    <dbReference type="NCBI Taxonomy" id="1229662"/>
    <lineage>
        <taxon>Eukaryota</taxon>
        <taxon>Fungi</taxon>
        <taxon>Dikarya</taxon>
        <taxon>Ascomycota</taxon>
        <taxon>Pezizomycotina</taxon>
        <taxon>Sordariomycetes</taxon>
        <taxon>Xylariomycetidae</taxon>
        <taxon>Amphisphaeriales</taxon>
        <taxon>Sporocadaceae</taxon>
        <taxon>Pestalotiopsis</taxon>
    </lineage>
</organism>
<feature type="domain" description="PWI" evidence="3">
    <location>
        <begin position="12"/>
        <end position="111"/>
    </location>
</feature>
<dbReference type="Pfam" id="PF01480">
    <property type="entry name" value="PWI"/>
    <property type="match status" value="1"/>
</dbReference>
<dbReference type="OrthoDB" id="163257at2759"/>
<dbReference type="SMART" id="SM00311">
    <property type="entry name" value="PWI"/>
    <property type="match status" value="1"/>
</dbReference>
<gene>
    <name evidence="4" type="ORF">PFICI_01398</name>
</gene>
<evidence type="ECO:0000256" key="2">
    <source>
        <dbReference type="SAM" id="MobiDB-lite"/>
    </source>
</evidence>
<dbReference type="KEGG" id="pfy:PFICI_01398"/>
<dbReference type="GO" id="GO:0005681">
    <property type="term" value="C:spliceosomal complex"/>
    <property type="evidence" value="ECO:0007669"/>
    <property type="project" value="TreeGrafter"/>
</dbReference>
<dbReference type="PROSITE" id="PS51025">
    <property type="entry name" value="PWI"/>
    <property type="match status" value="1"/>
</dbReference>
<evidence type="ECO:0000259" key="3">
    <source>
        <dbReference type="PROSITE" id="PS51025"/>
    </source>
</evidence>
<accession>W3XNN7</accession>
<dbReference type="Proteomes" id="UP000030651">
    <property type="component" value="Unassembled WGS sequence"/>
</dbReference>
<dbReference type="HOGENOM" id="CLU_032410_0_0_1"/>
<keyword evidence="5" id="KW-1185">Reference proteome</keyword>
<dbReference type="GO" id="GO:0003723">
    <property type="term" value="F:RNA binding"/>
    <property type="evidence" value="ECO:0007669"/>
    <property type="project" value="TreeGrafter"/>
</dbReference>